<name>A0A315ZPL3_9ACTN</name>
<evidence type="ECO:0000313" key="2">
    <source>
        <dbReference type="EMBL" id="PWJ47575.1"/>
    </source>
</evidence>
<evidence type="ECO:0000256" key="1">
    <source>
        <dbReference type="SAM" id="Phobius"/>
    </source>
</evidence>
<accession>A0A315ZPL3</accession>
<comment type="caution">
    <text evidence="2">The sequence shown here is derived from an EMBL/GenBank/DDBJ whole genome shotgun (WGS) entry which is preliminary data.</text>
</comment>
<keyword evidence="1" id="KW-0812">Transmembrane</keyword>
<evidence type="ECO:0000313" key="3">
    <source>
        <dbReference type="Proteomes" id="UP000245469"/>
    </source>
</evidence>
<sequence length="38" mass="4339">MPTTEQVRRYKRRTAYLQLTVVTAAVAVFVLALLFPQS</sequence>
<dbReference type="EMBL" id="QGDQ01000036">
    <property type="protein sequence ID" value="PWJ47575.1"/>
    <property type="molecule type" value="Genomic_DNA"/>
</dbReference>
<reference evidence="2 3" key="1">
    <citation type="submission" date="2018-03" db="EMBL/GenBank/DDBJ databases">
        <title>Genomic Encyclopedia of Archaeal and Bacterial Type Strains, Phase II (KMG-II): from individual species to whole genera.</title>
        <authorList>
            <person name="Goeker M."/>
        </authorList>
    </citation>
    <scope>NUCLEOTIDE SEQUENCE [LARGE SCALE GENOMIC DNA]</scope>
    <source>
        <strain evidence="2 3">DSM 44889</strain>
    </source>
</reference>
<dbReference type="Proteomes" id="UP000245469">
    <property type="component" value="Unassembled WGS sequence"/>
</dbReference>
<organism evidence="2 3">
    <name type="scientific">Quadrisphaera granulorum</name>
    <dbReference type="NCBI Taxonomy" id="317664"/>
    <lineage>
        <taxon>Bacteria</taxon>
        <taxon>Bacillati</taxon>
        <taxon>Actinomycetota</taxon>
        <taxon>Actinomycetes</taxon>
        <taxon>Kineosporiales</taxon>
        <taxon>Kineosporiaceae</taxon>
        <taxon>Quadrisphaera</taxon>
    </lineage>
</organism>
<keyword evidence="3" id="KW-1185">Reference proteome</keyword>
<keyword evidence="1" id="KW-1133">Transmembrane helix</keyword>
<proteinExistence type="predicted"/>
<feature type="transmembrane region" description="Helical" evidence="1">
    <location>
        <begin position="15"/>
        <end position="35"/>
    </location>
</feature>
<protein>
    <submittedName>
        <fullName evidence="2">Uncharacterized protein</fullName>
    </submittedName>
</protein>
<dbReference type="AlphaFoldDB" id="A0A315ZPL3"/>
<keyword evidence="1" id="KW-0472">Membrane</keyword>
<gene>
    <name evidence="2" type="ORF">BXY45_1366</name>
</gene>